<evidence type="ECO:0000256" key="2">
    <source>
        <dbReference type="ARBA" id="ARBA00006706"/>
    </source>
</evidence>
<evidence type="ECO:0000256" key="1">
    <source>
        <dbReference type="ARBA" id="ARBA00001946"/>
    </source>
</evidence>
<dbReference type="PANTHER" id="PTHR12001:SF85">
    <property type="entry name" value="SHORT CHAIN ISOPRENYL DIPHOSPHATE SYNTHASE"/>
    <property type="match status" value="1"/>
</dbReference>
<dbReference type="InterPro" id="IPR008949">
    <property type="entry name" value="Isoprenoid_synthase_dom_sf"/>
</dbReference>
<dbReference type="SUPFAM" id="SSF48576">
    <property type="entry name" value="Terpenoid synthases"/>
    <property type="match status" value="1"/>
</dbReference>
<dbReference type="PANTHER" id="PTHR12001">
    <property type="entry name" value="GERANYLGERANYL PYROPHOSPHATE SYNTHASE"/>
    <property type="match status" value="1"/>
</dbReference>
<reference evidence="6" key="1">
    <citation type="submission" date="2020-05" db="EMBL/GenBank/DDBJ databases">
        <authorList>
            <person name="Chiriac C."/>
            <person name="Salcher M."/>
            <person name="Ghai R."/>
            <person name="Kavagutti S V."/>
        </authorList>
    </citation>
    <scope>NUCLEOTIDE SEQUENCE</scope>
</reference>
<dbReference type="CDD" id="cd00685">
    <property type="entry name" value="Trans_IPPS_HT"/>
    <property type="match status" value="1"/>
</dbReference>
<keyword evidence="3" id="KW-0808">Transferase</keyword>
<organism evidence="6">
    <name type="scientific">freshwater metagenome</name>
    <dbReference type="NCBI Taxonomy" id="449393"/>
    <lineage>
        <taxon>unclassified sequences</taxon>
        <taxon>metagenomes</taxon>
        <taxon>ecological metagenomes</taxon>
    </lineage>
</organism>
<evidence type="ECO:0000256" key="5">
    <source>
        <dbReference type="ARBA" id="ARBA00022842"/>
    </source>
</evidence>
<evidence type="ECO:0000256" key="3">
    <source>
        <dbReference type="ARBA" id="ARBA00022679"/>
    </source>
</evidence>
<dbReference type="SFLD" id="SFLDG01017">
    <property type="entry name" value="Polyprenyl_Transferase_Like"/>
    <property type="match status" value="1"/>
</dbReference>
<proteinExistence type="inferred from homology"/>
<comment type="similarity">
    <text evidence="2">Belongs to the FPP/GGPP synthase family.</text>
</comment>
<dbReference type="SFLD" id="SFLDS00005">
    <property type="entry name" value="Isoprenoid_Synthase_Type_I"/>
    <property type="match status" value="1"/>
</dbReference>
<dbReference type="GO" id="GO:0046872">
    <property type="term" value="F:metal ion binding"/>
    <property type="evidence" value="ECO:0007669"/>
    <property type="project" value="UniProtKB-KW"/>
</dbReference>
<evidence type="ECO:0000256" key="4">
    <source>
        <dbReference type="ARBA" id="ARBA00022723"/>
    </source>
</evidence>
<dbReference type="AlphaFoldDB" id="A0A6J6MM25"/>
<keyword evidence="5" id="KW-0460">Magnesium</keyword>
<accession>A0A6J6MM25</accession>
<name>A0A6J6MM25_9ZZZZ</name>
<dbReference type="Pfam" id="PF00348">
    <property type="entry name" value="polyprenyl_synt"/>
    <property type="match status" value="1"/>
</dbReference>
<dbReference type="EMBL" id="CAEZXB010000008">
    <property type="protein sequence ID" value="CAB4673463.1"/>
    <property type="molecule type" value="Genomic_DNA"/>
</dbReference>
<dbReference type="Gene3D" id="1.10.600.10">
    <property type="entry name" value="Farnesyl Diphosphate Synthase"/>
    <property type="match status" value="1"/>
</dbReference>
<gene>
    <name evidence="6" type="ORF">UFOPK2342_00595</name>
</gene>
<comment type="cofactor">
    <cofactor evidence="1">
        <name>Mg(2+)</name>
        <dbReference type="ChEBI" id="CHEBI:18420"/>
    </cofactor>
</comment>
<dbReference type="InterPro" id="IPR000092">
    <property type="entry name" value="Polyprenyl_synt"/>
</dbReference>
<dbReference type="GO" id="GO:0004659">
    <property type="term" value="F:prenyltransferase activity"/>
    <property type="evidence" value="ECO:0007669"/>
    <property type="project" value="InterPro"/>
</dbReference>
<protein>
    <submittedName>
        <fullName evidence="6">Unannotated protein</fullName>
    </submittedName>
</protein>
<dbReference type="GO" id="GO:0008299">
    <property type="term" value="P:isoprenoid biosynthetic process"/>
    <property type="evidence" value="ECO:0007669"/>
    <property type="project" value="InterPro"/>
</dbReference>
<keyword evidence="4" id="KW-0479">Metal-binding</keyword>
<sequence>MPMQLREEIERALVAFIDREIVQLSSIGPELAPISEATREFLTEGKRLRPLFAYWANRACGGVHSDALVNAVSSLEFLHACALIHDDVMDGSDTRRGKPAIHHRFATLHRQESMSGNAETFGLSSAVLLGDLCLVWADRMLNESGLDHVVMHRLNPVYDEMRVELMAGQYLDVLEQALATSSVERSLRIARYKSGKYTVERPLHFGAVIAGADTPTLELFSRYGLPLGEAFQLRDDILGVFGDPSETGKPAGDDLREGKRTVLIAHAVNRANAAQSIEIRKHLGDPHLSPEGVQILREIIRDTGALSEVEKIIEESLAESIAAISSASLDAEAVAVLKDLAIAATRRVL</sequence>
<dbReference type="PROSITE" id="PS00723">
    <property type="entry name" value="POLYPRENYL_SYNTHASE_1"/>
    <property type="match status" value="1"/>
</dbReference>
<dbReference type="PROSITE" id="PS00444">
    <property type="entry name" value="POLYPRENYL_SYNTHASE_2"/>
    <property type="match status" value="1"/>
</dbReference>
<dbReference type="InterPro" id="IPR033749">
    <property type="entry name" value="Polyprenyl_synt_CS"/>
</dbReference>
<evidence type="ECO:0000313" key="6">
    <source>
        <dbReference type="EMBL" id="CAB4673463.1"/>
    </source>
</evidence>